<evidence type="ECO:0000313" key="2">
    <source>
        <dbReference type="Proteomes" id="UP000263900"/>
    </source>
</evidence>
<sequence length="185" mass="21609">MRKLAAILLLGILFFNWFGYRLLADLLQQQADIELEARLDQNDYDESQLIEMRVTLNLPYQTNWTDYERVDGEIEIEGIHYKYVKRKVQDGQLVLLCVPNEAKMRLQTARDDFFKLVNDLQHPSQNKKSDNSQSYSFNIFSAEYWSQKNDWHFAALLDQPLHYRNTPASLATGCFTPTPGQPPEC</sequence>
<dbReference type="KEGG" id="pseg:D3H65_25080"/>
<keyword evidence="2" id="KW-1185">Reference proteome</keyword>
<dbReference type="Proteomes" id="UP000263900">
    <property type="component" value="Chromosome"/>
</dbReference>
<dbReference type="AlphaFoldDB" id="A0A3B7MSE4"/>
<accession>A0A3B7MSE4</accession>
<dbReference type="OrthoDB" id="950503at2"/>
<organism evidence="1 2">
    <name type="scientific">Paraflavitalea soli</name>
    <dbReference type="NCBI Taxonomy" id="2315862"/>
    <lineage>
        <taxon>Bacteria</taxon>
        <taxon>Pseudomonadati</taxon>
        <taxon>Bacteroidota</taxon>
        <taxon>Chitinophagia</taxon>
        <taxon>Chitinophagales</taxon>
        <taxon>Chitinophagaceae</taxon>
        <taxon>Paraflavitalea</taxon>
    </lineage>
</organism>
<protein>
    <submittedName>
        <fullName evidence="1">Uncharacterized protein</fullName>
    </submittedName>
</protein>
<reference evidence="1 2" key="1">
    <citation type="submission" date="2018-09" db="EMBL/GenBank/DDBJ databases">
        <title>Genome sequencing of strain 6GH32-13.</title>
        <authorList>
            <person name="Weon H.-Y."/>
            <person name="Heo J."/>
            <person name="Kwon S.-W."/>
        </authorList>
    </citation>
    <scope>NUCLEOTIDE SEQUENCE [LARGE SCALE GENOMIC DNA]</scope>
    <source>
        <strain evidence="1 2">5GH32-13</strain>
    </source>
</reference>
<dbReference type="RefSeq" id="WP_119052934.1">
    <property type="nucleotide sequence ID" value="NZ_CP032157.1"/>
</dbReference>
<gene>
    <name evidence="1" type="ORF">D3H65_25080</name>
</gene>
<evidence type="ECO:0000313" key="1">
    <source>
        <dbReference type="EMBL" id="AXY77058.1"/>
    </source>
</evidence>
<dbReference type="EMBL" id="CP032157">
    <property type="protein sequence ID" value="AXY77058.1"/>
    <property type="molecule type" value="Genomic_DNA"/>
</dbReference>
<name>A0A3B7MSE4_9BACT</name>
<proteinExistence type="predicted"/>